<protein>
    <submittedName>
        <fullName evidence="1">Uncharacterized protein</fullName>
    </submittedName>
</protein>
<reference evidence="1" key="1">
    <citation type="journal article" date="2020" name="Nature">
        <title>Giant virus diversity and host interactions through global metagenomics.</title>
        <authorList>
            <person name="Schulz F."/>
            <person name="Roux S."/>
            <person name="Paez-Espino D."/>
            <person name="Jungbluth S."/>
            <person name="Walsh D.A."/>
            <person name="Denef V.J."/>
            <person name="McMahon K.D."/>
            <person name="Konstantinidis K.T."/>
            <person name="Eloe-Fadrosh E.A."/>
            <person name="Kyrpides N.C."/>
            <person name="Woyke T."/>
        </authorList>
    </citation>
    <scope>NUCLEOTIDE SEQUENCE</scope>
    <source>
        <strain evidence="1">GVMAG-M-3300023184-160</strain>
    </source>
</reference>
<accession>A0A6C0HPY0</accession>
<organism evidence="1">
    <name type="scientific">viral metagenome</name>
    <dbReference type="NCBI Taxonomy" id="1070528"/>
    <lineage>
        <taxon>unclassified sequences</taxon>
        <taxon>metagenomes</taxon>
        <taxon>organismal metagenomes</taxon>
    </lineage>
</organism>
<proteinExistence type="predicted"/>
<dbReference type="EMBL" id="MN739993">
    <property type="protein sequence ID" value="QHT81963.1"/>
    <property type="molecule type" value="Genomic_DNA"/>
</dbReference>
<evidence type="ECO:0000313" key="1">
    <source>
        <dbReference type="EMBL" id="QHT81963.1"/>
    </source>
</evidence>
<name>A0A6C0HPY0_9ZZZZ</name>
<sequence>MDEPIDEIAILMRNTNYTREVCIEKLALHGSVEAVIKDYLGIRTEKTSTVSVNQGIYTSIRKFLDNDHD</sequence>
<dbReference type="AlphaFoldDB" id="A0A6C0HPY0"/>